<dbReference type="GeneID" id="3862189"/>
<dbReference type="RefSeq" id="XP_951936.1">
    <property type="nucleotide sequence ID" value="XM_946843.1"/>
</dbReference>
<gene>
    <name evidence="2" type="ORF">TA15080</name>
</gene>
<dbReference type="VEuPathDB" id="PiroplasmaDB:TA15080"/>
<protein>
    <submittedName>
        <fullName evidence="2">Tpr-related protein family member, putative</fullName>
    </submittedName>
</protein>
<keyword evidence="1" id="KW-0812">Transmembrane</keyword>
<feature type="transmembrane region" description="Helical" evidence="1">
    <location>
        <begin position="139"/>
        <end position="166"/>
    </location>
</feature>
<proteinExistence type="predicted"/>
<keyword evidence="1" id="KW-1133">Transmembrane helix</keyword>
<dbReference type="EMBL" id="CR940348">
    <property type="protein sequence ID" value="CAI74204.1"/>
    <property type="molecule type" value="Genomic_DNA"/>
</dbReference>
<dbReference type="KEGG" id="tan:TA15080"/>
<dbReference type="InParanoid" id="Q4UFV4"/>
<keyword evidence="3" id="KW-1185">Reference proteome</keyword>
<evidence type="ECO:0000313" key="2">
    <source>
        <dbReference type="EMBL" id="CAI74204.1"/>
    </source>
</evidence>
<reference evidence="2 3" key="1">
    <citation type="journal article" date="2005" name="Science">
        <title>Genome of the host-cell transforming parasite Theileria annulata compared with T. parva.</title>
        <authorList>
            <person name="Pain A."/>
            <person name="Renauld H."/>
            <person name="Berriman M."/>
            <person name="Murphy L."/>
            <person name="Yeats C.A."/>
            <person name="Weir W."/>
            <person name="Kerhornou A."/>
            <person name="Aslett M."/>
            <person name="Bishop R."/>
            <person name="Bouchier C."/>
            <person name="Cochet M."/>
            <person name="Coulson R.M.R."/>
            <person name="Cronin A."/>
            <person name="de Villiers E.P."/>
            <person name="Fraser A."/>
            <person name="Fosker N."/>
            <person name="Gardner M."/>
            <person name="Goble A."/>
            <person name="Griffiths-Jones S."/>
            <person name="Harris D.E."/>
            <person name="Katzer F."/>
            <person name="Larke N."/>
            <person name="Lord A."/>
            <person name="Maser P."/>
            <person name="McKellar S."/>
            <person name="Mooney P."/>
            <person name="Morton F."/>
            <person name="Nene V."/>
            <person name="O'Neil S."/>
            <person name="Price C."/>
            <person name="Quail M.A."/>
            <person name="Rabbinowitsch E."/>
            <person name="Rawlings N.D."/>
            <person name="Rutter S."/>
            <person name="Saunders D."/>
            <person name="Seeger K."/>
            <person name="Shah T."/>
            <person name="Squares R."/>
            <person name="Squares S."/>
            <person name="Tivey A."/>
            <person name="Walker A.R."/>
            <person name="Woodward J."/>
            <person name="Dobbelaere D.A.E."/>
            <person name="Langsley G."/>
            <person name="Rajandream M.A."/>
            <person name="McKeever D."/>
            <person name="Shiels B."/>
            <person name="Tait A."/>
            <person name="Barrell B.G."/>
            <person name="Hall N."/>
        </authorList>
    </citation>
    <scope>NUCLEOTIDE SEQUENCE [LARGE SCALE GENOMIC DNA]</scope>
    <source>
        <strain evidence="3">Ankara</strain>
    </source>
</reference>
<sequence length="168" mass="18271">MYLDIVINAGTLSSEASSLASKLGTADQATQTAITAAKKLVEALQKAASKAGPSDKGLKELLGDLSTASDDVVAKAKGVLAKYKEVESAYDAVKADNTANTKNEFNQVQTAFNELQKATYEGTDPNKNEAKPEDRRSKFYWIIVPSMVTQWLNFLTYVILLIVYVIGW</sequence>
<dbReference type="AlphaFoldDB" id="Q4UFV4"/>
<evidence type="ECO:0000256" key="1">
    <source>
        <dbReference type="SAM" id="Phobius"/>
    </source>
</evidence>
<accession>Q4UFV4</accession>
<dbReference type="Proteomes" id="UP000001950">
    <property type="component" value="Chromosome 2"/>
</dbReference>
<keyword evidence="1" id="KW-0472">Membrane</keyword>
<name>Q4UFV4_THEAN</name>
<organism evidence="2 3">
    <name type="scientific">Theileria annulata</name>
    <dbReference type="NCBI Taxonomy" id="5874"/>
    <lineage>
        <taxon>Eukaryota</taxon>
        <taxon>Sar</taxon>
        <taxon>Alveolata</taxon>
        <taxon>Apicomplexa</taxon>
        <taxon>Aconoidasida</taxon>
        <taxon>Piroplasmida</taxon>
        <taxon>Theileriidae</taxon>
        <taxon>Theileria</taxon>
    </lineage>
</organism>
<evidence type="ECO:0000313" key="3">
    <source>
        <dbReference type="Proteomes" id="UP000001950"/>
    </source>
</evidence>